<evidence type="ECO:0000259" key="8">
    <source>
        <dbReference type="Pfam" id="PF05198"/>
    </source>
</evidence>
<dbReference type="KEGG" id="fls:GLV81_08965"/>
<comment type="function">
    <text evidence="4">IF-3 binds to the 30S ribosomal subunit and shifts the equilibrium between 70S ribosomes and their 50S and 30S subunits in favor of the free subunits, thus enhancing the availability of 30S subunits on which protein synthesis initiation begins.</text>
</comment>
<proteinExistence type="inferred from homology"/>
<dbReference type="EMBL" id="CP046566">
    <property type="protein sequence ID" value="QGW28207.1"/>
    <property type="molecule type" value="Genomic_DNA"/>
</dbReference>
<dbReference type="AlphaFoldDB" id="A0A6I6G777"/>
<keyword evidence="2 4" id="KW-0396">Initiation factor</keyword>
<evidence type="ECO:0000259" key="7">
    <source>
        <dbReference type="Pfam" id="PF00707"/>
    </source>
</evidence>
<keyword evidence="4" id="KW-0963">Cytoplasm</keyword>
<gene>
    <name evidence="4" type="primary">infC</name>
    <name evidence="9" type="ORF">GLV81_08965</name>
</gene>
<sequence length="190" mass="21852">MAFPPKDRRGFNPRFRQPEPEHRINDRIRVAQVRLVGDNVTPGVYATQDALKIAQAQELDLVEISPNADPPVVKVIDYKKFLYEKKKKEKEMKANSKQSEVKEIRFTPGTDDHDFDFKSKHAEKFLKDGNKVKCYVQFRGRAIMFQDRGQVLLLKFAERLAEVGALEGMPKMEGKRMIAMFAPKGTKKKA</sequence>
<dbReference type="GO" id="GO:0043022">
    <property type="term" value="F:ribosome binding"/>
    <property type="evidence" value="ECO:0007669"/>
    <property type="project" value="TreeGrafter"/>
</dbReference>
<dbReference type="Gene3D" id="3.30.110.10">
    <property type="entry name" value="Translation initiation factor 3 (IF-3), C-terminal domain"/>
    <property type="match status" value="1"/>
</dbReference>
<dbReference type="RefSeq" id="WP_157478564.1">
    <property type="nucleotide sequence ID" value="NZ_CP046566.1"/>
</dbReference>
<feature type="region of interest" description="Disordered" evidence="6">
    <location>
        <begin position="1"/>
        <end position="22"/>
    </location>
</feature>
<dbReference type="Gene3D" id="3.10.20.80">
    <property type="entry name" value="Translation initiation factor 3 (IF-3), N-terminal domain"/>
    <property type="match status" value="1"/>
</dbReference>
<evidence type="ECO:0000256" key="1">
    <source>
        <dbReference type="ARBA" id="ARBA00005439"/>
    </source>
</evidence>
<dbReference type="GO" id="GO:0005829">
    <property type="term" value="C:cytosol"/>
    <property type="evidence" value="ECO:0007669"/>
    <property type="project" value="TreeGrafter"/>
</dbReference>
<dbReference type="InterPro" id="IPR036787">
    <property type="entry name" value="T_IF-3_N_sf"/>
</dbReference>
<protein>
    <recommendedName>
        <fullName evidence="4 5">Translation initiation factor IF-3</fullName>
    </recommendedName>
</protein>
<dbReference type="GO" id="GO:0003743">
    <property type="term" value="F:translation initiation factor activity"/>
    <property type="evidence" value="ECO:0007669"/>
    <property type="project" value="UniProtKB-UniRule"/>
</dbReference>
<evidence type="ECO:0000256" key="4">
    <source>
        <dbReference type="HAMAP-Rule" id="MF_00080"/>
    </source>
</evidence>
<evidence type="ECO:0000313" key="10">
    <source>
        <dbReference type="Proteomes" id="UP000426027"/>
    </source>
</evidence>
<dbReference type="InterPro" id="IPR019815">
    <property type="entry name" value="Translation_initiation_fac_3_C"/>
</dbReference>
<feature type="domain" description="Translation initiation factor 3 N-terminal" evidence="8">
    <location>
        <begin position="24"/>
        <end position="92"/>
    </location>
</feature>
<comment type="subcellular location">
    <subcellularLocation>
        <location evidence="4">Cytoplasm</location>
    </subcellularLocation>
</comment>
<comment type="similarity">
    <text evidence="1 4">Belongs to the IF-3 family.</text>
</comment>
<organism evidence="9 10">
    <name type="scientific">Phnomibacter ginsenosidimutans</name>
    <dbReference type="NCBI Taxonomy" id="2676868"/>
    <lineage>
        <taxon>Bacteria</taxon>
        <taxon>Pseudomonadati</taxon>
        <taxon>Bacteroidota</taxon>
        <taxon>Chitinophagia</taxon>
        <taxon>Chitinophagales</taxon>
        <taxon>Chitinophagaceae</taxon>
        <taxon>Phnomibacter</taxon>
    </lineage>
</organism>
<keyword evidence="3 4" id="KW-0648">Protein biosynthesis</keyword>
<evidence type="ECO:0000313" key="9">
    <source>
        <dbReference type="EMBL" id="QGW28207.1"/>
    </source>
</evidence>
<keyword evidence="10" id="KW-1185">Reference proteome</keyword>
<reference evidence="9 10" key="1">
    <citation type="submission" date="2019-11" db="EMBL/GenBank/DDBJ databases">
        <authorList>
            <person name="Im W.T."/>
        </authorList>
    </citation>
    <scope>NUCLEOTIDE SEQUENCE [LARGE SCALE GENOMIC DNA]</scope>
    <source>
        <strain evidence="9 10">SB-02</strain>
    </source>
</reference>
<dbReference type="PANTHER" id="PTHR10938:SF0">
    <property type="entry name" value="TRANSLATION INITIATION FACTOR IF-3, MITOCHONDRIAL"/>
    <property type="match status" value="1"/>
</dbReference>
<evidence type="ECO:0000256" key="2">
    <source>
        <dbReference type="ARBA" id="ARBA00022540"/>
    </source>
</evidence>
<feature type="domain" description="Translation initiation factor 3 C-terminal" evidence="7">
    <location>
        <begin position="100"/>
        <end position="184"/>
    </location>
</feature>
<dbReference type="SUPFAM" id="SSF54364">
    <property type="entry name" value="Translation initiation factor IF3, N-terminal domain"/>
    <property type="match status" value="1"/>
</dbReference>
<evidence type="ECO:0000256" key="6">
    <source>
        <dbReference type="SAM" id="MobiDB-lite"/>
    </source>
</evidence>
<dbReference type="InterPro" id="IPR019814">
    <property type="entry name" value="Translation_initiation_fac_3_N"/>
</dbReference>
<dbReference type="Pfam" id="PF05198">
    <property type="entry name" value="IF3_N"/>
    <property type="match status" value="1"/>
</dbReference>
<dbReference type="GO" id="GO:0016020">
    <property type="term" value="C:membrane"/>
    <property type="evidence" value="ECO:0007669"/>
    <property type="project" value="TreeGrafter"/>
</dbReference>
<dbReference type="Proteomes" id="UP000426027">
    <property type="component" value="Chromosome"/>
</dbReference>
<accession>A0A6I6G777</accession>
<dbReference type="FunFam" id="3.30.110.10:FF:000001">
    <property type="entry name" value="Translation initiation factor IF-3"/>
    <property type="match status" value="1"/>
</dbReference>
<dbReference type="Pfam" id="PF00707">
    <property type="entry name" value="IF3_C"/>
    <property type="match status" value="1"/>
</dbReference>
<evidence type="ECO:0000256" key="3">
    <source>
        <dbReference type="ARBA" id="ARBA00022917"/>
    </source>
</evidence>
<dbReference type="HAMAP" id="MF_00080">
    <property type="entry name" value="IF_3"/>
    <property type="match status" value="1"/>
</dbReference>
<dbReference type="InterPro" id="IPR001288">
    <property type="entry name" value="Translation_initiation_fac_3"/>
</dbReference>
<dbReference type="GO" id="GO:0032790">
    <property type="term" value="P:ribosome disassembly"/>
    <property type="evidence" value="ECO:0007669"/>
    <property type="project" value="TreeGrafter"/>
</dbReference>
<comment type="subunit">
    <text evidence="4">Monomer.</text>
</comment>
<dbReference type="SUPFAM" id="SSF55200">
    <property type="entry name" value="Translation initiation factor IF3, C-terminal domain"/>
    <property type="match status" value="1"/>
</dbReference>
<name>A0A6I6G777_9BACT</name>
<dbReference type="InterPro" id="IPR036788">
    <property type="entry name" value="T_IF-3_C_sf"/>
</dbReference>
<dbReference type="PANTHER" id="PTHR10938">
    <property type="entry name" value="TRANSLATION INITIATION FACTOR IF-3"/>
    <property type="match status" value="1"/>
</dbReference>
<dbReference type="NCBIfam" id="TIGR00168">
    <property type="entry name" value="infC"/>
    <property type="match status" value="1"/>
</dbReference>
<evidence type="ECO:0000256" key="5">
    <source>
        <dbReference type="NCBIfam" id="TIGR00168"/>
    </source>
</evidence>